<organism evidence="1 2">
    <name type="scientific">Panagrellus redivivus</name>
    <name type="common">Microworm</name>
    <dbReference type="NCBI Taxonomy" id="6233"/>
    <lineage>
        <taxon>Eukaryota</taxon>
        <taxon>Metazoa</taxon>
        <taxon>Ecdysozoa</taxon>
        <taxon>Nematoda</taxon>
        <taxon>Chromadorea</taxon>
        <taxon>Rhabditida</taxon>
        <taxon>Tylenchina</taxon>
        <taxon>Panagrolaimomorpha</taxon>
        <taxon>Panagrolaimoidea</taxon>
        <taxon>Panagrolaimidae</taxon>
        <taxon>Panagrellus</taxon>
    </lineage>
</organism>
<protein>
    <submittedName>
        <fullName evidence="2">Armadillo repeat-containing protein 1</fullName>
    </submittedName>
</protein>
<dbReference type="PANTHER" id="PTHR28592:SF1">
    <property type="entry name" value="ARMADILLO REPEAT-CONTAINING PROTEIN 1"/>
    <property type="match status" value="1"/>
</dbReference>
<accession>A0A7E4VGX4</accession>
<evidence type="ECO:0000313" key="1">
    <source>
        <dbReference type="Proteomes" id="UP000492821"/>
    </source>
</evidence>
<sequence>MVDSTISNEEEKAVLRVLKSFYRLCIARPDKSIFITDPSFSVTLTTYVKDDRPRVMEIMTKILQSLTDSTNNAKLISGLPDFETHIARAIEKPFPPKTIHTLLVVQSRLTALKKPKPVAKLPGLGPERSNNHSSFFKAAGTTKQLVYQLLDNNEEKQSTLQERSIPIKGVVSLCFAGISGVKDGMKCIYRVQDTLAPKILERCIFNCGYTKVHRVVRLDDGSMQTYEVFRDEVFTQSAEEVAAAAANQGPQYLDDSVALFDPAQTLVPTGQTAEQSSWFTGVKQYLSFW</sequence>
<dbReference type="PANTHER" id="PTHR28592">
    <property type="entry name" value="ARMADILLO REPEAT-CONTAINING PROTEIN 1"/>
    <property type="match status" value="1"/>
</dbReference>
<reference evidence="2" key="2">
    <citation type="submission" date="2020-10" db="UniProtKB">
        <authorList>
            <consortium name="WormBaseParasite"/>
        </authorList>
    </citation>
    <scope>IDENTIFICATION</scope>
</reference>
<evidence type="ECO:0000313" key="2">
    <source>
        <dbReference type="WBParaSite" id="Pan_g20721.t1"/>
    </source>
</evidence>
<keyword evidence="1" id="KW-1185">Reference proteome</keyword>
<proteinExistence type="predicted"/>
<reference evidence="1" key="1">
    <citation type="journal article" date="2013" name="Genetics">
        <title>The draft genome and transcriptome of Panagrellus redivivus are shaped by the harsh demands of a free-living lifestyle.</title>
        <authorList>
            <person name="Srinivasan J."/>
            <person name="Dillman A.R."/>
            <person name="Macchietto M.G."/>
            <person name="Heikkinen L."/>
            <person name="Lakso M."/>
            <person name="Fracchia K.M."/>
            <person name="Antoshechkin I."/>
            <person name="Mortazavi A."/>
            <person name="Wong G."/>
            <person name="Sternberg P.W."/>
        </authorList>
    </citation>
    <scope>NUCLEOTIDE SEQUENCE [LARGE SCALE GENOMIC DNA]</scope>
    <source>
        <strain evidence="1">MT8872</strain>
    </source>
</reference>
<dbReference type="WBParaSite" id="Pan_g20721.t1">
    <property type="protein sequence ID" value="Pan_g20721.t1"/>
    <property type="gene ID" value="Pan_g20721"/>
</dbReference>
<dbReference type="Proteomes" id="UP000492821">
    <property type="component" value="Unassembled WGS sequence"/>
</dbReference>
<name>A0A7E4VGX4_PANRE</name>
<dbReference type="AlphaFoldDB" id="A0A7E4VGX4"/>